<dbReference type="AlphaFoldDB" id="A0A1V4I0Z4"/>
<dbReference type="PANTHER" id="PTHR11049">
    <property type="entry name" value="ACYL COENZYME A THIOESTER HYDROLASE"/>
    <property type="match status" value="1"/>
</dbReference>
<dbReference type="InterPro" id="IPR006683">
    <property type="entry name" value="Thioestr_dom"/>
</dbReference>
<reference evidence="5 6" key="1">
    <citation type="submission" date="2017-02" db="EMBL/GenBank/DDBJ databases">
        <title>Genome sequence of the nitrite-oxidizing bacterium Nitrobacter vulgaris strain Ab1.</title>
        <authorList>
            <person name="Mellbye B.L."/>
            <person name="Davis E.W."/>
            <person name="Spieck E."/>
            <person name="Chang J.H."/>
            <person name="Bottomley P.J."/>
            <person name="Sayavedra-Soto L.A."/>
        </authorList>
    </citation>
    <scope>NUCLEOTIDE SEQUENCE [LARGE SCALE GENOMIC DNA]</scope>
    <source>
        <strain evidence="5 6">Ab1</strain>
    </source>
</reference>
<gene>
    <name evidence="5" type="ORF">B2M20_04415</name>
</gene>
<evidence type="ECO:0000256" key="1">
    <source>
        <dbReference type="ARBA" id="ARBA00010458"/>
    </source>
</evidence>
<dbReference type="GO" id="GO:0009062">
    <property type="term" value="P:fatty acid catabolic process"/>
    <property type="evidence" value="ECO:0007669"/>
    <property type="project" value="TreeGrafter"/>
</dbReference>
<keyword evidence="6" id="KW-1185">Reference proteome</keyword>
<keyword evidence="2 3" id="KW-0378">Hydrolase</keyword>
<evidence type="ECO:0000256" key="2">
    <source>
        <dbReference type="ARBA" id="ARBA00022801"/>
    </source>
</evidence>
<evidence type="ECO:0000313" key="5">
    <source>
        <dbReference type="EMBL" id="OPH83911.1"/>
    </source>
</evidence>
<evidence type="ECO:0000313" key="6">
    <source>
        <dbReference type="Proteomes" id="UP000189940"/>
    </source>
</evidence>
<evidence type="ECO:0000256" key="3">
    <source>
        <dbReference type="PROSITE-ProRule" id="PRU01106"/>
    </source>
</evidence>
<protein>
    <submittedName>
        <fullName evidence="5">Acyl-CoA thioesterase</fullName>
    </submittedName>
</protein>
<dbReference type="PROSITE" id="PS51770">
    <property type="entry name" value="HOTDOG_ACOT"/>
    <property type="match status" value="1"/>
</dbReference>
<name>A0A1V4I0Z4_NITVU</name>
<dbReference type="SUPFAM" id="SSF54637">
    <property type="entry name" value="Thioesterase/thiol ester dehydrase-isomerase"/>
    <property type="match status" value="1"/>
</dbReference>
<dbReference type="InterPro" id="IPR029069">
    <property type="entry name" value="HotDog_dom_sf"/>
</dbReference>
<evidence type="ECO:0000259" key="4">
    <source>
        <dbReference type="PROSITE" id="PS51770"/>
    </source>
</evidence>
<dbReference type="GO" id="GO:0005829">
    <property type="term" value="C:cytosol"/>
    <property type="evidence" value="ECO:0007669"/>
    <property type="project" value="TreeGrafter"/>
</dbReference>
<dbReference type="STRING" id="29421.B2M20_04415"/>
<dbReference type="EMBL" id="MWPQ01000019">
    <property type="protein sequence ID" value="OPH83911.1"/>
    <property type="molecule type" value="Genomic_DNA"/>
</dbReference>
<comment type="caution">
    <text evidence="5">The sequence shown here is derived from an EMBL/GenBank/DDBJ whole genome shotgun (WGS) entry which is preliminary data.</text>
</comment>
<dbReference type="PANTHER" id="PTHR11049:SF5">
    <property type="entry name" value="ACYL-COA THIOESTER HYDROLASE YCIA"/>
    <property type="match status" value="1"/>
</dbReference>
<sequence>MTDIMTDLTAVHAPAISEATPLGELCTRTLAMPADTNQNGDIFGGWLLSQMDIGGGVFASKLAKSRTVTVAIDAMNFRKPVFVGDLVSVHATLVRIGKTSITVHLEAWVMRRKEKQFILVTDGKFTYVAIDDQGLPREIPQAGRPATA</sequence>
<accession>A0A1V4I0Z4</accession>
<dbReference type="Proteomes" id="UP000189940">
    <property type="component" value="Unassembled WGS sequence"/>
</dbReference>
<feature type="domain" description="HotDog ACOT-type" evidence="4">
    <location>
        <begin position="21"/>
        <end position="133"/>
    </location>
</feature>
<dbReference type="InterPro" id="IPR040170">
    <property type="entry name" value="Cytosol_ACT"/>
</dbReference>
<dbReference type="Pfam" id="PF03061">
    <property type="entry name" value="4HBT"/>
    <property type="match status" value="1"/>
</dbReference>
<dbReference type="InterPro" id="IPR033120">
    <property type="entry name" value="HOTDOG_ACOT"/>
</dbReference>
<comment type="similarity">
    <text evidence="1">Belongs to the acyl coenzyme A hydrolase family.</text>
</comment>
<proteinExistence type="inferred from homology"/>
<organism evidence="5 6">
    <name type="scientific">Nitrobacter vulgaris</name>
    <dbReference type="NCBI Taxonomy" id="29421"/>
    <lineage>
        <taxon>Bacteria</taxon>
        <taxon>Pseudomonadati</taxon>
        <taxon>Pseudomonadota</taxon>
        <taxon>Alphaproteobacteria</taxon>
        <taxon>Hyphomicrobiales</taxon>
        <taxon>Nitrobacteraceae</taxon>
        <taxon>Nitrobacter</taxon>
    </lineage>
</organism>
<dbReference type="GO" id="GO:0052816">
    <property type="term" value="F:long-chain fatty acyl-CoA hydrolase activity"/>
    <property type="evidence" value="ECO:0007669"/>
    <property type="project" value="TreeGrafter"/>
</dbReference>
<dbReference type="Gene3D" id="3.10.129.10">
    <property type="entry name" value="Hotdog Thioesterase"/>
    <property type="match status" value="1"/>
</dbReference>
<dbReference type="GO" id="GO:0006637">
    <property type="term" value="P:acyl-CoA metabolic process"/>
    <property type="evidence" value="ECO:0007669"/>
    <property type="project" value="TreeGrafter"/>
</dbReference>
<dbReference type="CDD" id="cd03442">
    <property type="entry name" value="BFIT_BACH"/>
    <property type="match status" value="1"/>
</dbReference>